<comment type="caution">
    <text evidence="8">The sequence shown here is derived from an EMBL/GenBank/DDBJ whole genome shotgun (WGS) entry which is preliminary data.</text>
</comment>
<dbReference type="InterPro" id="IPR001078">
    <property type="entry name" value="2-oxoacid_DH_actylTfrase"/>
</dbReference>
<dbReference type="SUPFAM" id="SSF47005">
    <property type="entry name" value="Peripheral subunit-binding domain of 2-oxo acid dehydrogenase complex"/>
    <property type="match status" value="2"/>
</dbReference>
<name>A0A9W7BRI8_9STRA</name>
<dbReference type="Pfam" id="PF00198">
    <property type="entry name" value="2-oxoacid_dh"/>
    <property type="match status" value="1"/>
</dbReference>
<evidence type="ECO:0000256" key="4">
    <source>
        <dbReference type="RuleBase" id="RU003423"/>
    </source>
</evidence>
<organism evidence="8 9">
    <name type="scientific">Triparma verrucosa</name>
    <dbReference type="NCBI Taxonomy" id="1606542"/>
    <lineage>
        <taxon>Eukaryota</taxon>
        <taxon>Sar</taxon>
        <taxon>Stramenopiles</taxon>
        <taxon>Ochrophyta</taxon>
        <taxon>Bolidophyceae</taxon>
        <taxon>Parmales</taxon>
        <taxon>Triparmaceae</taxon>
        <taxon>Triparma</taxon>
    </lineage>
</organism>
<dbReference type="GO" id="GO:0045254">
    <property type="term" value="C:pyruvate dehydrogenase complex"/>
    <property type="evidence" value="ECO:0007669"/>
    <property type="project" value="InterPro"/>
</dbReference>
<feature type="region of interest" description="Disordered" evidence="5">
    <location>
        <begin position="211"/>
        <end position="246"/>
    </location>
</feature>
<feature type="domain" description="Lipoyl-binding" evidence="6">
    <location>
        <begin position="1"/>
        <end position="71"/>
    </location>
</feature>
<dbReference type="SUPFAM" id="SSF51230">
    <property type="entry name" value="Single hybrid motif"/>
    <property type="match status" value="2"/>
</dbReference>
<feature type="domain" description="Peripheral subunit-binding (PSBD)" evidence="7">
    <location>
        <begin position="247"/>
        <end position="284"/>
    </location>
</feature>
<reference evidence="9" key="1">
    <citation type="journal article" date="2023" name="Commun. Biol.">
        <title>Genome analysis of Parmales, the sister group of diatoms, reveals the evolutionary specialization of diatoms from phago-mixotrophs to photoautotrophs.</title>
        <authorList>
            <person name="Ban H."/>
            <person name="Sato S."/>
            <person name="Yoshikawa S."/>
            <person name="Yamada K."/>
            <person name="Nakamura Y."/>
            <person name="Ichinomiya M."/>
            <person name="Sato N."/>
            <person name="Blanc-Mathieu R."/>
            <person name="Endo H."/>
            <person name="Kuwata A."/>
            <person name="Ogata H."/>
        </authorList>
    </citation>
    <scope>NUCLEOTIDE SEQUENCE [LARGE SCALE GENOMIC DNA]</scope>
    <source>
        <strain evidence="9">NIES 3699</strain>
    </source>
</reference>
<proteinExistence type="inferred from homology"/>
<evidence type="ECO:0000313" key="8">
    <source>
        <dbReference type="EMBL" id="GMH92184.1"/>
    </source>
</evidence>
<evidence type="ECO:0000313" key="9">
    <source>
        <dbReference type="Proteomes" id="UP001165160"/>
    </source>
</evidence>
<accession>A0A9W7BRI8</accession>
<dbReference type="PROSITE" id="PS51826">
    <property type="entry name" value="PSBD"/>
    <property type="match status" value="2"/>
</dbReference>
<sequence>MPALSSTMKEGKLSEWLTSEGSPISSGDSIATIESDKADMDLEAFADGTLLKILVEEGETAKVGEPIAIILEEGEEEVELMKLIEGGGGTEPVVETQEPASSSPPPPVSASTEPQTPHTKVYMPALSSTMTSGKVVSWEVDESGTVGSGEPLLTVESDKADMEVEHLGDDGFLARICVEEGASCDVGEVVAVIVENEEDVAKWDGWMPGASVSAPSPSPASPAASKPAAAAKAPSAPSPAPSGGRVIASPLAKKVAKDKNIDLSQVTGTGPEGRITVSDVEGFTAGSSPKKKSDTPPVSSWKPANGVVAATPTARALAKKSKIDLSTIAGTGQFGRVTEADVKSALGESPKKKKVLTGVPAVELPSGFVKYSGMQSAVSTNMEATLTVPIFRVSSTIEMNSFNKLYASVKPNGVTLTVLISKAVSIAIQKHPIMNSRHDSNGGIYYNSDINIANAVALDGGLITPVMKNTNEKSLEELGEEWRDLVSKAREGKLKPDEFNSGTFAITNLGMFGVTAFDAILPPNTGTILALGATTEVIRPCDECVGGMRKVKEMTVTVTCDHRPIYGSDAAIFLKTLKEVMENPEKWGVK</sequence>
<feature type="compositionally biased region" description="Polar residues" evidence="5">
    <location>
        <begin position="16"/>
        <end position="29"/>
    </location>
</feature>
<evidence type="ECO:0000256" key="5">
    <source>
        <dbReference type="SAM" id="MobiDB-lite"/>
    </source>
</evidence>
<dbReference type="AlphaFoldDB" id="A0A9W7BRI8"/>
<evidence type="ECO:0000256" key="1">
    <source>
        <dbReference type="ARBA" id="ARBA00007317"/>
    </source>
</evidence>
<keyword evidence="4" id="KW-0808">Transferase</keyword>
<dbReference type="Proteomes" id="UP001165160">
    <property type="component" value="Unassembled WGS sequence"/>
</dbReference>
<keyword evidence="9" id="KW-1185">Reference proteome</keyword>
<dbReference type="InterPro" id="IPR023213">
    <property type="entry name" value="CAT-like_dom_sf"/>
</dbReference>
<dbReference type="Gene3D" id="3.30.559.10">
    <property type="entry name" value="Chloramphenicol acetyltransferase-like domain"/>
    <property type="match status" value="1"/>
</dbReference>
<keyword evidence="4" id="KW-0012">Acyltransferase</keyword>
<dbReference type="GO" id="GO:0004742">
    <property type="term" value="F:dihydrolipoyllysine-residue acetyltransferase activity"/>
    <property type="evidence" value="ECO:0007669"/>
    <property type="project" value="TreeGrafter"/>
</dbReference>
<dbReference type="InterPro" id="IPR036625">
    <property type="entry name" value="E3-bd_dom_sf"/>
</dbReference>
<protein>
    <recommendedName>
        <fullName evidence="4">Dihydrolipoamide acetyltransferase component of pyruvate dehydrogenase complex</fullName>
        <ecNumber evidence="4">2.3.1.-</ecNumber>
    </recommendedName>
</protein>
<evidence type="ECO:0000256" key="3">
    <source>
        <dbReference type="ARBA" id="ARBA00022946"/>
    </source>
</evidence>
<keyword evidence="2 4" id="KW-0450">Lipoyl</keyword>
<evidence type="ECO:0000256" key="2">
    <source>
        <dbReference type="ARBA" id="ARBA00022823"/>
    </source>
</evidence>
<dbReference type="InterPro" id="IPR011053">
    <property type="entry name" value="Single_hybrid_motif"/>
</dbReference>
<dbReference type="InterPro" id="IPR045257">
    <property type="entry name" value="E2/Pdx1"/>
</dbReference>
<dbReference type="Gene3D" id="4.10.320.10">
    <property type="entry name" value="E3-binding domain"/>
    <property type="match status" value="2"/>
</dbReference>
<feature type="domain" description="Peripheral subunit-binding (PSBD)" evidence="7">
    <location>
        <begin position="309"/>
        <end position="346"/>
    </location>
</feature>
<gene>
    <name evidence="8" type="ORF">TrVE_jg8981</name>
</gene>
<evidence type="ECO:0000259" key="7">
    <source>
        <dbReference type="PROSITE" id="PS51826"/>
    </source>
</evidence>
<dbReference type="InterPro" id="IPR004167">
    <property type="entry name" value="PSBD"/>
</dbReference>
<dbReference type="Gene3D" id="2.40.50.100">
    <property type="match status" value="2"/>
</dbReference>
<feature type="domain" description="Lipoyl-binding" evidence="6">
    <location>
        <begin position="118"/>
        <end position="194"/>
    </location>
</feature>
<comment type="cofactor">
    <cofactor evidence="4">
        <name>(R)-lipoate</name>
        <dbReference type="ChEBI" id="CHEBI:83088"/>
    </cofactor>
</comment>
<dbReference type="PANTHER" id="PTHR23151">
    <property type="entry name" value="DIHYDROLIPOAMIDE ACETYL/SUCCINYL-TRANSFERASE-RELATED"/>
    <property type="match status" value="1"/>
</dbReference>
<dbReference type="CDD" id="cd06849">
    <property type="entry name" value="lipoyl_domain"/>
    <property type="match status" value="2"/>
</dbReference>
<dbReference type="GO" id="GO:0006086">
    <property type="term" value="P:pyruvate decarboxylation to acetyl-CoA"/>
    <property type="evidence" value="ECO:0007669"/>
    <property type="project" value="InterPro"/>
</dbReference>
<feature type="region of interest" description="Disordered" evidence="5">
    <location>
        <begin position="262"/>
        <end position="304"/>
    </location>
</feature>
<dbReference type="SUPFAM" id="SSF52777">
    <property type="entry name" value="CoA-dependent acyltransferases"/>
    <property type="match status" value="1"/>
</dbReference>
<dbReference type="PANTHER" id="PTHR23151:SF75">
    <property type="entry name" value="DIHYDROLIPOYLLYSINE-RESIDUE ACETYLTRANSFERASE COMPONENT 5 OF PYRUVATE DEHYDROGENASE COMPLEX, CHLOROPLASTIC"/>
    <property type="match status" value="1"/>
</dbReference>
<comment type="similarity">
    <text evidence="1 4">Belongs to the 2-oxoacid dehydrogenase family.</text>
</comment>
<feature type="compositionally biased region" description="Low complexity" evidence="5">
    <location>
        <begin position="91"/>
        <end position="101"/>
    </location>
</feature>
<feature type="compositionally biased region" description="Low complexity" evidence="5">
    <location>
        <begin position="211"/>
        <end position="235"/>
    </location>
</feature>
<dbReference type="EC" id="2.3.1.-" evidence="4"/>
<keyword evidence="3" id="KW-0809">Transit peptide</keyword>
<dbReference type="FunFam" id="2.40.50.100:FF:000010">
    <property type="entry name" value="Acetyltransferase component of pyruvate dehydrogenase complex"/>
    <property type="match status" value="1"/>
</dbReference>
<dbReference type="EMBL" id="BRXX01000125">
    <property type="protein sequence ID" value="GMH92184.1"/>
    <property type="molecule type" value="Genomic_DNA"/>
</dbReference>
<dbReference type="Pfam" id="PF00364">
    <property type="entry name" value="Biotin_lipoyl"/>
    <property type="match status" value="2"/>
</dbReference>
<dbReference type="Pfam" id="PF02817">
    <property type="entry name" value="E3_binding"/>
    <property type="match status" value="2"/>
</dbReference>
<dbReference type="InterPro" id="IPR000089">
    <property type="entry name" value="Biotin_lipoyl"/>
</dbReference>
<feature type="region of interest" description="Disordered" evidence="5">
    <location>
        <begin position="1"/>
        <end position="29"/>
    </location>
</feature>
<dbReference type="PROSITE" id="PS00189">
    <property type="entry name" value="LIPOYL"/>
    <property type="match status" value="1"/>
</dbReference>
<evidence type="ECO:0000259" key="6">
    <source>
        <dbReference type="PROSITE" id="PS50968"/>
    </source>
</evidence>
<feature type="region of interest" description="Disordered" evidence="5">
    <location>
        <begin position="88"/>
        <end position="117"/>
    </location>
</feature>
<dbReference type="InterPro" id="IPR003016">
    <property type="entry name" value="2-oxoA_DH_lipoyl-BS"/>
</dbReference>
<dbReference type="PROSITE" id="PS50968">
    <property type="entry name" value="BIOTINYL_LIPOYL"/>
    <property type="match status" value="2"/>
</dbReference>